<evidence type="ECO:0000313" key="2">
    <source>
        <dbReference type="EMBL" id="KAK9125150.1"/>
    </source>
</evidence>
<dbReference type="EMBL" id="JBBNAG010000006">
    <property type="protein sequence ID" value="KAK9125150.1"/>
    <property type="molecule type" value="Genomic_DNA"/>
</dbReference>
<dbReference type="AlphaFoldDB" id="A0AAP0J173"/>
<accession>A0AAP0J173</accession>
<evidence type="ECO:0000256" key="1">
    <source>
        <dbReference type="SAM" id="MobiDB-lite"/>
    </source>
</evidence>
<protein>
    <submittedName>
        <fullName evidence="2">Uncharacterized protein</fullName>
    </submittedName>
</protein>
<name>A0AAP0J173_9MAGN</name>
<organism evidence="2 3">
    <name type="scientific">Stephania cephalantha</name>
    <dbReference type="NCBI Taxonomy" id="152367"/>
    <lineage>
        <taxon>Eukaryota</taxon>
        <taxon>Viridiplantae</taxon>
        <taxon>Streptophyta</taxon>
        <taxon>Embryophyta</taxon>
        <taxon>Tracheophyta</taxon>
        <taxon>Spermatophyta</taxon>
        <taxon>Magnoliopsida</taxon>
        <taxon>Ranunculales</taxon>
        <taxon>Menispermaceae</taxon>
        <taxon>Menispermoideae</taxon>
        <taxon>Cissampelideae</taxon>
        <taxon>Stephania</taxon>
    </lineage>
</organism>
<feature type="region of interest" description="Disordered" evidence="1">
    <location>
        <begin position="1"/>
        <end position="23"/>
    </location>
</feature>
<gene>
    <name evidence="2" type="ORF">Scep_013996</name>
</gene>
<evidence type="ECO:0000313" key="3">
    <source>
        <dbReference type="Proteomes" id="UP001419268"/>
    </source>
</evidence>
<feature type="compositionally biased region" description="Basic and acidic residues" evidence="1">
    <location>
        <begin position="1"/>
        <end position="10"/>
    </location>
</feature>
<reference evidence="2 3" key="1">
    <citation type="submission" date="2024-01" db="EMBL/GenBank/DDBJ databases">
        <title>Genome assemblies of Stephania.</title>
        <authorList>
            <person name="Yang L."/>
        </authorList>
    </citation>
    <scope>NUCLEOTIDE SEQUENCE [LARGE SCALE GENOMIC DNA]</scope>
    <source>
        <strain evidence="2">JXDWG</strain>
        <tissue evidence="2">Leaf</tissue>
    </source>
</reference>
<keyword evidence="3" id="KW-1185">Reference proteome</keyword>
<comment type="caution">
    <text evidence="2">The sequence shown here is derived from an EMBL/GenBank/DDBJ whole genome shotgun (WGS) entry which is preliminary data.</text>
</comment>
<sequence>MQRQTCKEIDTQGSSRTCGRATTARRDGALSAATVGGSTGECSAGLDTATRTNNAAALQVDQGGRE</sequence>
<proteinExistence type="predicted"/>
<dbReference type="Proteomes" id="UP001419268">
    <property type="component" value="Unassembled WGS sequence"/>
</dbReference>